<sequence>MSVFSSVPLPPAALRLALDATALASNWRALDRLSGAARAGAAVKADAYGLGAARVVPVLAQAGCRDWFVAHWCEVPDLLPHVPAASIHVLHGPMNAADVAYAQASGVTPVLNSLAQVQRWLAAGGGRCDLMVDTGINRLGLPMADLGDPGLAALDIDCCISHLASADEDVAQNAQQLARFQAVRAQIKARRYSLANSAGIALGAAWHADVTRPGIALYGGIVRSELASVIAPVARPQAAVIQRRQLHPGDHVGYNATFTADRPVAAAVVALGYADGYLRTWSGKGEFLWQGKTLPVIGRISMDMTIVDATDAPALVEGDWLDVAYNLPEAAKISGLSQYELLTLMGRRFLRDKACLTP</sequence>
<reference evidence="8 9" key="1">
    <citation type="submission" date="2023-07" db="EMBL/GenBank/DDBJ databases">
        <title>Sorghum-associated microbial communities from plants grown in Nebraska, USA.</title>
        <authorList>
            <person name="Schachtman D."/>
        </authorList>
    </citation>
    <scope>NUCLEOTIDE SEQUENCE [LARGE SCALE GENOMIC DNA]</scope>
    <source>
        <strain evidence="8 9">DS1027</strain>
    </source>
</reference>
<dbReference type="SMART" id="SM01005">
    <property type="entry name" value="Ala_racemase_C"/>
    <property type="match status" value="1"/>
</dbReference>
<evidence type="ECO:0000313" key="9">
    <source>
        <dbReference type="Proteomes" id="UP001184150"/>
    </source>
</evidence>
<evidence type="ECO:0000256" key="5">
    <source>
        <dbReference type="ARBA" id="ARBA00022898"/>
    </source>
</evidence>
<dbReference type="Gene3D" id="3.20.20.10">
    <property type="entry name" value="Alanine racemase"/>
    <property type="match status" value="1"/>
</dbReference>
<keyword evidence="6 8" id="KW-0413">Isomerase</keyword>
<protein>
    <recommendedName>
        <fullName evidence="4">alanine racemase</fullName>
        <ecNumber evidence="4">5.1.1.1</ecNumber>
    </recommendedName>
</protein>
<dbReference type="Gene3D" id="2.40.37.10">
    <property type="entry name" value="Lyase, Ornithine Decarboxylase, Chain A, domain 1"/>
    <property type="match status" value="1"/>
</dbReference>
<dbReference type="EMBL" id="JAVDRD010000001">
    <property type="protein sequence ID" value="MDR6509651.1"/>
    <property type="molecule type" value="Genomic_DNA"/>
</dbReference>
<comment type="caution">
    <text evidence="8">The sequence shown here is derived from an EMBL/GenBank/DDBJ whole genome shotgun (WGS) entry which is preliminary data.</text>
</comment>
<dbReference type="GO" id="GO:0008784">
    <property type="term" value="F:alanine racemase activity"/>
    <property type="evidence" value="ECO:0007669"/>
    <property type="project" value="UniProtKB-EC"/>
</dbReference>
<comment type="catalytic activity">
    <reaction evidence="1">
        <text>L-alanine = D-alanine</text>
        <dbReference type="Rhea" id="RHEA:20249"/>
        <dbReference type="ChEBI" id="CHEBI:57416"/>
        <dbReference type="ChEBI" id="CHEBI:57972"/>
        <dbReference type="EC" id="5.1.1.1"/>
    </reaction>
</comment>
<dbReference type="InterPro" id="IPR000821">
    <property type="entry name" value="Ala_racemase"/>
</dbReference>
<dbReference type="PANTHER" id="PTHR30511:SF0">
    <property type="entry name" value="ALANINE RACEMASE, CATABOLIC-RELATED"/>
    <property type="match status" value="1"/>
</dbReference>
<feature type="domain" description="Alanine racemase C-terminal" evidence="7">
    <location>
        <begin position="233"/>
        <end position="354"/>
    </location>
</feature>
<dbReference type="PRINTS" id="PR00992">
    <property type="entry name" value="ALARACEMASE"/>
</dbReference>
<evidence type="ECO:0000256" key="4">
    <source>
        <dbReference type="ARBA" id="ARBA00013089"/>
    </source>
</evidence>
<evidence type="ECO:0000256" key="2">
    <source>
        <dbReference type="ARBA" id="ARBA00001933"/>
    </source>
</evidence>
<dbReference type="PROSITE" id="PS00395">
    <property type="entry name" value="ALANINE_RACEMASE"/>
    <property type="match status" value="1"/>
</dbReference>
<dbReference type="InterPro" id="IPR020622">
    <property type="entry name" value="Ala_racemase_pyridoxalP-BS"/>
</dbReference>
<evidence type="ECO:0000256" key="6">
    <source>
        <dbReference type="ARBA" id="ARBA00023235"/>
    </source>
</evidence>
<organism evidence="8 9">
    <name type="scientific">Novosphingobium capsulatum</name>
    <dbReference type="NCBI Taxonomy" id="13688"/>
    <lineage>
        <taxon>Bacteria</taxon>
        <taxon>Pseudomonadati</taxon>
        <taxon>Pseudomonadota</taxon>
        <taxon>Alphaproteobacteria</taxon>
        <taxon>Sphingomonadales</taxon>
        <taxon>Sphingomonadaceae</taxon>
        <taxon>Novosphingobium</taxon>
    </lineage>
</organism>
<comment type="cofactor">
    <cofactor evidence="2">
        <name>pyridoxal 5'-phosphate</name>
        <dbReference type="ChEBI" id="CHEBI:597326"/>
    </cofactor>
</comment>
<dbReference type="InterPro" id="IPR009006">
    <property type="entry name" value="Ala_racemase/Decarboxylase_C"/>
</dbReference>
<gene>
    <name evidence="8" type="ORF">J2792_000491</name>
</gene>
<dbReference type="Pfam" id="PF01168">
    <property type="entry name" value="Ala_racemase_N"/>
    <property type="match status" value="1"/>
</dbReference>
<keyword evidence="9" id="KW-1185">Reference proteome</keyword>
<name>A0ABU1MH60_9SPHN</name>
<evidence type="ECO:0000256" key="1">
    <source>
        <dbReference type="ARBA" id="ARBA00000316"/>
    </source>
</evidence>
<dbReference type="SUPFAM" id="SSF50621">
    <property type="entry name" value="Alanine racemase C-terminal domain-like"/>
    <property type="match status" value="1"/>
</dbReference>
<dbReference type="InterPro" id="IPR001608">
    <property type="entry name" value="Ala_racemase_N"/>
</dbReference>
<proteinExistence type="inferred from homology"/>
<evidence type="ECO:0000313" key="8">
    <source>
        <dbReference type="EMBL" id="MDR6509651.1"/>
    </source>
</evidence>
<dbReference type="Proteomes" id="UP001184150">
    <property type="component" value="Unassembled WGS sequence"/>
</dbReference>
<dbReference type="Pfam" id="PF00842">
    <property type="entry name" value="Ala_racemase_C"/>
    <property type="match status" value="1"/>
</dbReference>
<dbReference type="InterPro" id="IPR029066">
    <property type="entry name" value="PLP-binding_barrel"/>
</dbReference>
<dbReference type="RefSeq" id="WP_309804299.1">
    <property type="nucleotide sequence ID" value="NZ_JAVDRD010000001.1"/>
</dbReference>
<dbReference type="PANTHER" id="PTHR30511">
    <property type="entry name" value="ALANINE RACEMASE"/>
    <property type="match status" value="1"/>
</dbReference>
<dbReference type="InterPro" id="IPR011079">
    <property type="entry name" value="Ala_racemase_C"/>
</dbReference>
<evidence type="ECO:0000259" key="7">
    <source>
        <dbReference type="SMART" id="SM01005"/>
    </source>
</evidence>
<accession>A0ABU1MH60</accession>
<evidence type="ECO:0000256" key="3">
    <source>
        <dbReference type="ARBA" id="ARBA00007880"/>
    </source>
</evidence>
<dbReference type="SUPFAM" id="SSF51419">
    <property type="entry name" value="PLP-binding barrel"/>
    <property type="match status" value="1"/>
</dbReference>
<comment type="similarity">
    <text evidence="3">Belongs to the alanine racemase family.</text>
</comment>
<dbReference type="EC" id="5.1.1.1" evidence="4"/>
<keyword evidence="5" id="KW-0663">Pyridoxal phosphate</keyword>